<reference evidence="7 8" key="1">
    <citation type="submission" date="2018-11" db="EMBL/GenBank/DDBJ databases">
        <authorList>
            <consortium name="Pathogen Informatics"/>
        </authorList>
    </citation>
    <scope>NUCLEOTIDE SEQUENCE [LARGE SCALE GENOMIC DNA]</scope>
</reference>
<feature type="transmembrane region" description="Helical" evidence="5">
    <location>
        <begin position="491"/>
        <end position="520"/>
    </location>
</feature>
<feature type="transmembrane region" description="Helical" evidence="5">
    <location>
        <begin position="354"/>
        <end position="376"/>
    </location>
</feature>
<keyword evidence="2 5" id="KW-0812">Transmembrane</keyword>
<feature type="transmembrane region" description="Helical" evidence="5">
    <location>
        <begin position="397"/>
        <end position="418"/>
    </location>
</feature>
<dbReference type="OrthoDB" id="288203at2759"/>
<reference evidence="9" key="2">
    <citation type="submission" date="2019-09" db="UniProtKB">
        <authorList>
            <consortium name="WormBaseParasite"/>
        </authorList>
    </citation>
    <scope>IDENTIFICATION</scope>
</reference>
<keyword evidence="3 5" id="KW-1133">Transmembrane helix</keyword>
<evidence type="ECO:0000313" key="8">
    <source>
        <dbReference type="Proteomes" id="UP000050761"/>
    </source>
</evidence>
<proteinExistence type="predicted"/>
<dbReference type="Proteomes" id="UP000050761">
    <property type="component" value="Unassembled WGS sequence"/>
</dbReference>
<evidence type="ECO:0000256" key="1">
    <source>
        <dbReference type="ARBA" id="ARBA00004141"/>
    </source>
</evidence>
<dbReference type="GO" id="GO:0055085">
    <property type="term" value="P:transmembrane transport"/>
    <property type="evidence" value="ECO:0007669"/>
    <property type="project" value="InterPro"/>
</dbReference>
<dbReference type="GO" id="GO:0016020">
    <property type="term" value="C:membrane"/>
    <property type="evidence" value="ECO:0007669"/>
    <property type="project" value="UniProtKB-SubCell"/>
</dbReference>
<evidence type="ECO:0000313" key="7">
    <source>
        <dbReference type="EMBL" id="VDO70366.1"/>
    </source>
</evidence>
<feature type="transmembrane region" description="Helical" evidence="5">
    <location>
        <begin position="453"/>
        <end position="471"/>
    </location>
</feature>
<keyword evidence="8" id="KW-1185">Reference proteome</keyword>
<sequence>MDSISLLGPPPQTRALTQDEFDTRFNFVRHKKKKTNRQVVRGIFAENFRDYQTAGDVVPFTVWIRSYDYKGSAIRDIAGSLLIASIMLPQGLMNGMLSSDISSGLWSLLLPHVLYPFFGSARHCSLGIPYHFTRNAIKGLLQIQEGKMHRLLFLPVFFYQKTNGVYGIDWPQPATKPYWFILDGIVSRLLISAVNEVFDKHNHVLLRHVAGGSNPFELLSFLLPLDLLLSLVPTNLLIGFRIGVAARVLLLLLPTLFTANTELCKSVSQQLCVDSVASCLRSMDFTSLLTFFVVLAIIIGFKWKRKLWLCSRIGSTLPLELIIVLVAVIMSYYMQIESSLLLPIDVKQRLPAQSLPSLPDVHVLADSCAIYLFIMASYIKTIPSEAKTCWINKKQEFFCMSVVSLISCPFGVLPVASANKGTQIDKETRNFSLISNLLSAVWLAPTLYFARPVFATIPSNVVTALIVSTLFDVRNDLKLLRMLCSAHTCDAVIAVSALLCALSLPNLCSGFLAACASALLSVVVRTQWPRCEAVVRAGENCFVEESRYEGECSDSPVRILRLYAPLIFINCETIRGRIRQQAASVKGLMEVGTGSRTPSLRSQALMGPRESLVGRTSNNLLVIGQDSELQQVPTHCLRYHFRLAPRP</sequence>
<accession>A0A3P7XA56</accession>
<evidence type="ECO:0000256" key="3">
    <source>
        <dbReference type="ARBA" id="ARBA00022989"/>
    </source>
</evidence>
<dbReference type="PANTHER" id="PTHR11814">
    <property type="entry name" value="SULFATE TRANSPORTER"/>
    <property type="match status" value="1"/>
</dbReference>
<gene>
    <name evidence="7" type="ORF">HPBE_LOCUS6962</name>
</gene>
<keyword evidence="4 5" id="KW-0472">Membrane</keyword>
<evidence type="ECO:0000256" key="2">
    <source>
        <dbReference type="ARBA" id="ARBA00022692"/>
    </source>
</evidence>
<dbReference type="EMBL" id="UZAH01025778">
    <property type="protein sequence ID" value="VDO70366.1"/>
    <property type="molecule type" value="Genomic_DNA"/>
</dbReference>
<evidence type="ECO:0000313" key="9">
    <source>
        <dbReference type="WBParaSite" id="HPBE_0000696101-mRNA-1"/>
    </source>
</evidence>
<comment type="subcellular location">
    <subcellularLocation>
        <location evidence="1">Membrane</location>
        <topology evidence="1">Multi-pass membrane protein</topology>
    </subcellularLocation>
</comment>
<organism evidence="7">
    <name type="scientific">Heligmosomoides polygyrus</name>
    <name type="common">Parasitic roundworm</name>
    <dbReference type="NCBI Taxonomy" id="6339"/>
    <lineage>
        <taxon>Eukaryota</taxon>
        <taxon>Metazoa</taxon>
        <taxon>Ecdysozoa</taxon>
        <taxon>Nematoda</taxon>
        <taxon>Chromadorea</taxon>
        <taxon>Rhabditida</taxon>
        <taxon>Rhabditina</taxon>
        <taxon>Rhabditomorpha</taxon>
        <taxon>Strongyloidea</taxon>
        <taxon>Heligmosomidae</taxon>
        <taxon>Heligmosomoides</taxon>
    </lineage>
</organism>
<protein>
    <submittedName>
        <fullName evidence="9">Sulfate_transp domain-containing protein</fullName>
    </submittedName>
</protein>
<dbReference type="InterPro" id="IPR001902">
    <property type="entry name" value="SLC26A/SulP_fam"/>
</dbReference>
<dbReference type="AlphaFoldDB" id="A0A3P7XA56"/>
<evidence type="ECO:0000259" key="6">
    <source>
        <dbReference type="Pfam" id="PF00916"/>
    </source>
</evidence>
<feature type="transmembrane region" description="Helical" evidence="5">
    <location>
        <begin position="315"/>
        <end position="334"/>
    </location>
</feature>
<feature type="transmembrane region" description="Helical" evidence="5">
    <location>
        <begin position="285"/>
        <end position="303"/>
    </location>
</feature>
<evidence type="ECO:0000256" key="5">
    <source>
        <dbReference type="SAM" id="Phobius"/>
    </source>
</evidence>
<name>A0A3P7XA56_HELPZ</name>
<feature type="domain" description="SLC26A/SulP transporter" evidence="6">
    <location>
        <begin position="75"/>
        <end position="495"/>
    </location>
</feature>
<evidence type="ECO:0000256" key="4">
    <source>
        <dbReference type="ARBA" id="ARBA00023136"/>
    </source>
</evidence>
<dbReference type="InterPro" id="IPR011547">
    <property type="entry name" value="SLC26A/SulP_dom"/>
</dbReference>
<dbReference type="Pfam" id="PF00916">
    <property type="entry name" value="Sulfate_transp"/>
    <property type="match status" value="1"/>
</dbReference>
<dbReference type="WBParaSite" id="HPBE_0000696101-mRNA-1">
    <property type="protein sequence ID" value="HPBE_0000696101-mRNA-1"/>
    <property type="gene ID" value="HPBE_0000696101"/>
</dbReference>